<dbReference type="Pfam" id="PF00528">
    <property type="entry name" value="BPD_transp_1"/>
    <property type="match status" value="1"/>
</dbReference>
<evidence type="ECO:0000256" key="4">
    <source>
        <dbReference type="ARBA" id="ARBA00022519"/>
    </source>
</evidence>
<evidence type="ECO:0000256" key="6">
    <source>
        <dbReference type="ARBA" id="ARBA00022989"/>
    </source>
</evidence>
<sequence length="296" mass="30924">MPADSAAVAAPPAAANAAAAWRHAWLGPPLLALAAIFLYPLALIARQAFTEEGEGTSLQPLLSVVRSGFFTQAVLNTLEIAIAATAGCLALGFVFALVLSFVPFPGSRVVSRLIDSVIALPTFLVALAFTFLYGSSGLLNGLVMSGLHLSTPPVNFLYSAWGVILAEVTVYTPFAMRPLIAAFSLLDRAQIEVASSLGARPARIVRQIILPAALPALLAGGSLCLLLTVNEFGIVLFIGAKGVVTLPLLIYDKAIQESDYSAACVIALINVGLSILLFALYRTVVNRLGGRHAGVV</sequence>
<proteinExistence type="inferred from homology"/>
<feature type="transmembrane region" description="Helical" evidence="8">
    <location>
        <begin position="30"/>
        <end position="49"/>
    </location>
</feature>
<reference evidence="10 11" key="1">
    <citation type="submission" date="2023-07" db="EMBL/GenBank/DDBJ databases">
        <title>Genomic Encyclopedia of Type Strains, Phase IV (KMG-IV): sequencing the most valuable type-strain genomes for metagenomic binning, comparative biology and taxonomic classification.</title>
        <authorList>
            <person name="Goeker M."/>
        </authorList>
    </citation>
    <scope>NUCLEOTIDE SEQUENCE [LARGE SCALE GENOMIC DNA]</scope>
    <source>
        <strain evidence="10 11">DSM 19619</strain>
    </source>
</reference>
<protein>
    <submittedName>
        <fullName evidence="10">2-aminoethylphosphonate transport system permease protein</fullName>
    </submittedName>
</protein>
<comment type="similarity">
    <text evidence="8">Belongs to the binding-protein-dependent transport system permease family.</text>
</comment>
<comment type="caution">
    <text evidence="10">The sequence shown here is derived from an EMBL/GenBank/DDBJ whole genome shotgun (WGS) entry which is preliminary data.</text>
</comment>
<evidence type="ECO:0000256" key="3">
    <source>
        <dbReference type="ARBA" id="ARBA00022475"/>
    </source>
</evidence>
<accession>A0ABU0JIY2</accession>
<dbReference type="RefSeq" id="WP_307281544.1">
    <property type="nucleotide sequence ID" value="NZ_JAUSVX010000016.1"/>
</dbReference>
<dbReference type="InterPro" id="IPR000515">
    <property type="entry name" value="MetI-like"/>
</dbReference>
<dbReference type="CDD" id="cd06261">
    <property type="entry name" value="TM_PBP2"/>
    <property type="match status" value="1"/>
</dbReference>
<keyword evidence="7 8" id="KW-0472">Membrane</keyword>
<dbReference type="EMBL" id="JAUSVX010000016">
    <property type="protein sequence ID" value="MDQ0473368.1"/>
    <property type="molecule type" value="Genomic_DNA"/>
</dbReference>
<comment type="subcellular location">
    <subcellularLocation>
        <location evidence="1">Cell inner membrane</location>
        <topology evidence="1">Multi-pass membrane protein</topology>
    </subcellularLocation>
    <subcellularLocation>
        <location evidence="8">Cell membrane</location>
        <topology evidence="8">Multi-pass membrane protein</topology>
    </subcellularLocation>
</comment>
<dbReference type="PANTHER" id="PTHR43357">
    <property type="entry name" value="INNER MEMBRANE ABC TRANSPORTER PERMEASE PROTEIN YDCV"/>
    <property type="match status" value="1"/>
</dbReference>
<feature type="transmembrane region" description="Helical" evidence="8">
    <location>
        <begin position="116"/>
        <end position="136"/>
    </location>
</feature>
<feature type="transmembrane region" description="Helical" evidence="8">
    <location>
        <begin position="234"/>
        <end position="251"/>
    </location>
</feature>
<feature type="domain" description="ABC transmembrane type-1" evidence="9">
    <location>
        <begin position="74"/>
        <end position="281"/>
    </location>
</feature>
<evidence type="ECO:0000313" key="11">
    <source>
        <dbReference type="Proteomes" id="UP001242480"/>
    </source>
</evidence>
<keyword evidence="6 8" id="KW-1133">Transmembrane helix</keyword>
<dbReference type="Proteomes" id="UP001242480">
    <property type="component" value="Unassembled WGS sequence"/>
</dbReference>
<feature type="transmembrane region" description="Helical" evidence="8">
    <location>
        <begin position="263"/>
        <end position="281"/>
    </location>
</feature>
<feature type="transmembrane region" description="Helical" evidence="8">
    <location>
        <begin position="80"/>
        <end position="104"/>
    </location>
</feature>
<keyword evidence="4" id="KW-0997">Cell inner membrane</keyword>
<evidence type="ECO:0000256" key="2">
    <source>
        <dbReference type="ARBA" id="ARBA00022448"/>
    </source>
</evidence>
<dbReference type="InterPro" id="IPR035906">
    <property type="entry name" value="MetI-like_sf"/>
</dbReference>
<organism evidence="10 11">
    <name type="scientific">Labrys wisconsinensis</name>
    <dbReference type="NCBI Taxonomy" id="425677"/>
    <lineage>
        <taxon>Bacteria</taxon>
        <taxon>Pseudomonadati</taxon>
        <taxon>Pseudomonadota</taxon>
        <taxon>Alphaproteobacteria</taxon>
        <taxon>Hyphomicrobiales</taxon>
        <taxon>Xanthobacteraceae</taxon>
        <taxon>Labrys</taxon>
    </lineage>
</organism>
<dbReference type="PANTHER" id="PTHR43357:SF4">
    <property type="entry name" value="INNER MEMBRANE ABC TRANSPORTER PERMEASE PROTEIN YDCV"/>
    <property type="match status" value="1"/>
</dbReference>
<evidence type="ECO:0000256" key="8">
    <source>
        <dbReference type="RuleBase" id="RU363032"/>
    </source>
</evidence>
<dbReference type="PROSITE" id="PS50928">
    <property type="entry name" value="ABC_TM1"/>
    <property type="match status" value="1"/>
</dbReference>
<name>A0ABU0JIY2_9HYPH</name>
<evidence type="ECO:0000259" key="9">
    <source>
        <dbReference type="PROSITE" id="PS50928"/>
    </source>
</evidence>
<feature type="transmembrane region" description="Helical" evidence="8">
    <location>
        <begin position="156"/>
        <end position="176"/>
    </location>
</feature>
<dbReference type="NCBIfam" id="NF011624">
    <property type="entry name" value="PRK15050.1"/>
    <property type="match status" value="1"/>
</dbReference>
<evidence type="ECO:0000256" key="7">
    <source>
        <dbReference type="ARBA" id="ARBA00023136"/>
    </source>
</evidence>
<keyword evidence="2 8" id="KW-0813">Transport</keyword>
<gene>
    <name evidence="10" type="ORF">QO011_006404</name>
</gene>
<dbReference type="SUPFAM" id="SSF161098">
    <property type="entry name" value="MetI-like"/>
    <property type="match status" value="1"/>
</dbReference>
<feature type="transmembrane region" description="Helical" evidence="8">
    <location>
        <begin position="208"/>
        <end position="228"/>
    </location>
</feature>
<keyword evidence="3" id="KW-1003">Cell membrane</keyword>
<keyword evidence="5 8" id="KW-0812">Transmembrane</keyword>
<dbReference type="InterPro" id="IPR017636">
    <property type="entry name" value="AminoethylPonate_ABC_perm-PhnU"/>
</dbReference>
<dbReference type="NCBIfam" id="TIGR03226">
    <property type="entry name" value="PhnU"/>
    <property type="match status" value="1"/>
</dbReference>
<keyword evidence="11" id="KW-1185">Reference proteome</keyword>
<evidence type="ECO:0000313" key="10">
    <source>
        <dbReference type="EMBL" id="MDQ0473368.1"/>
    </source>
</evidence>
<evidence type="ECO:0000256" key="1">
    <source>
        <dbReference type="ARBA" id="ARBA00004429"/>
    </source>
</evidence>
<dbReference type="Gene3D" id="1.10.3720.10">
    <property type="entry name" value="MetI-like"/>
    <property type="match status" value="1"/>
</dbReference>
<evidence type="ECO:0000256" key="5">
    <source>
        <dbReference type="ARBA" id="ARBA00022692"/>
    </source>
</evidence>